<dbReference type="EMBL" id="MCGH01000003">
    <property type="protein sequence ID" value="ODM03591.1"/>
    <property type="molecule type" value="Genomic_DNA"/>
</dbReference>
<gene>
    <name evidence="2" type="ORF">BEI61_04389</name>
    <name evidence="3" type="ORF">BEI63_22155</name>
</gene>
<sequence length="163" mass="17915">MKKIVVILLSALACCTMFIGCSNSSANQEQHLSVYSFSGEDEQFAISNGVIVLNSTEETFYGGDLKEKQDKLSDIAAYTKTFYVMSGNEKKVLMSFVVEDMTGGTVNISGDIGKISGDIMTKIGTDELQNNLFFELKTTDLNGEENEYQLQLTVTEVTEKADN</sequence>
<dbReference type="PROSITE" id="PS51257">
    <property type="entry name" value="PROKAR_LIPOPROTEIN"/>
    <property type="match status" value="1"/>
</dbReference>
<evidence type="ECO:0000313" key="4">
    <source>
        <dbReference type="Proteomes" id="UP000094067"/>
    </source>
</evidence>
<dbReference type="Proteomes" id="UP000094067">
    <property type="component" value="Unassembled WGS sequence"/>
</dbReference>
<dbReference type="Proteomes" id="UP000094869">
    <property type="component" value="Unassembled WGS sequence"/>
</dbReference>
<protein>
    <recommendedName>
        <fullName evidence="6">Lipoprotein</fullName>
    </recommendedName>
</protein>
<dbReference type="EMBL" id="MEHD01000036">
    <property type="protein sequence ID" value="ODR49830.1"/>
    <property type="molecule type" value="Genomic_DNA"/>
</dbReference>
<feature type="signal peptide" evidence="1">
    <location>
        <begin position="1"/>
        <end position="26"/>
    </location>
</feature>
<evidence type="ECO:0000313" key="5">
    <source>
        <dbReference type="Proteomes" id="UP000094869"/>
    </source>
</evidence>
<feature type="chain" id="PRO_5009122683" description="Lipoprotein" evidence="1">
    <location>
        <begin position="27"/>
        <end position="163"/>
    </location>
</feature>
<dbReference type="AlphaFoldDB" id="A0A1E3A5B7"/>
<dbReference type="RefSeq" id="WP_069154029.1">
    <property type="nucleotide sequence ID" value="NZ_JAQCZP010000003.1"/>
</dbReference>
<keyword evidence="5" id="KW-1185">Reference proteome</keyword>
<evidence type="ECO:0000313" key="3">
    <source>
        <dbReference type="EMBL" id="ODR49830.1"/>
    </source>
</evidence>
<organism evidence="2 4">
    <name type="scientific">Eisenbergiella tayi</name>
    <dbReference type="NCBI Taxonomy" id="1432052"/>
    <lineage>
        <taxon>Bacteria</taxon>
        <taxon>Bacillati</taxon>
        <taxon>Bacillota</taxon>
        <taxon>Clostridia</taxon>
        <taxon>Lachnospirales</taxon>
        <taxon>Lachnospiraceae</taxon>
        <taxon>Eisenbergiella</taxon>
    </lineage>
</organism>
<reference evidence="3 5" key="2">
    <citation type="submission" date="2016-08" db="EMBL/GenBank/DDBJ databases">
        <title>Characterization of Isolates of Eisenbergiella tayi Derived from Blood Cultures, Using Whole Genome Sequencing.</title>
        <authorList>
            <person name="Bernier A.-M."/>
            <person name="Burdz T."/>
            <person name="Wiebe D."/>
            <person name="Bernard K."/>
        </authorList>
    </citation>
    <scope>NUCLEOTIDE SEQUENCE [LARGE SCALE GENOMIC DNA]</scope>
    <source>
        <strain evidence="3 5">NML120146</strain>
    </source>
</reference>
<evidence type="ECO:0008006" key="6">
    <source>
        <dbReference type="Google" id="ProtNLM"/>
    </source>
</evidence>
<evidence type="ECO:0000313" key="2">
    <source>
        <dbReference type="EMBL" id="ODM03591.1"/>
    </source>
</evidence>
<name>A0A1E3A5B7_9FIRM</name>
<comment type="caution">
    <text evidence="2">The sequence shown here is derived from an EMBL/GenBank/DDBJ whole genome shotgun (WGS) entry which is preliminary data.</text>
</comment>
<keyword evidence="1" id="KW-0732">Signal</keyword>
<proteinExistence type="predicted"/>
<evidence type="ECO:0000256" key="1">
    <source>
        <dbReference type="SAM" id="SignalP"/>
    </source>
</evidence>
<accession>A0A1E3A5B7</accession>
<reference evidence="2 4" key="1">
    <citation type="submission" date="2016-07" db="EMBL/GenBank/DDBJ databases">
        <title>Characterization of isolates of Eisenbergiella tayi derived from blood cultures, using whole genome sequencing.</title>
        <authorList>
            <person name="Burdz T."/>
            <person name="Wiebe D."/>
            <person name="Huynh C."/>
            <person name="Bernard K."/>
        </authorList>
    </citation>
    <scope>NUCLEOTIDE SEQUENCE [LARGE SCALE GENOMIC DNA]</scope>
    <source>
        <strain evidence="2 4">NML 110608</strain>
    </source>
</reference>